<dbReference type="Gene3D" id="3.20.20.70">
    <property type="entry name" value="Aldolase class I"/>
    <property type="match status" value="1"/>
</dbReference>
<dbReference type="InterPro" id="IPR058240">
    <property type="entry name" value="rSAM_sf"/>
</dbReference>
<accession>A0A932CQY4</accession>
<dbReference type="PANTHER" id="PTHR43409:SF4">
    <property type="entry name" value="RADICAL SAM SUPERFAMILY PROTEIN"/>
    <property type="match status" value="1"/>
</dbReference>
<evidence type="ECO:0000259" key="6">
    <source>
        <dbReference type="PROSITE" id="PS51918"/>
    </source>
</evidence>
<organism evidence="7 8">
    <name type="scientific">Tectimicrobiota bacterium</name>
    <dbReference type="NCBI Taxonomy" id="2528274"/>
    <lineage>
        <taxon>Bacteria</taxon>
        <taxon>Pseudomonadati</taxon>
        <taxon>Nitrospinota/Tectimicrobiota group</taxon>
        <taxon>Candidatus Tectimicrobiota</taxon>
    </lineage>
</organism>
<evidence type="ECO:0000313" key="8">
    <source>
        <dbReference type="Proteomes" id="UP000769766"/>
    </source>
</evidence>
<keyword evidence="2" id="KW-0949">S-adenosyl-L-methionine</keyword>
<proteinExistence type="predicted"/>
<evidence type="ECO:0000256" key="3">
    <source>
        <dbReference type="ARBA" id="ARBA00022723"/>
    </source>
</evidence>
<dbReference type="SUPFAM" id="SSF102114">
    <property type="entry name" value="Radical SAM enzymes"/>
    <property type="match status" value="1"/>
</dbReference>
<reference evidence="7" key="1">
    <citation type="submission" date="2020-07" db="EMBL/GenBank/DDBJ databases">
        <title>Huge and variable diversity of episymbiotic CPR bacteria and DPANN archaea in groundwater ecosystems.</title>
        <authorList>
            <person name="He C.Y."/>
            <person name="Keren R."/>
            <person name="Whittaker M."/>
            <person name="Farag I.F."/>
            <person name="Doudna J."/>
            <person name="Cate J.H.D."/>
            <person name="Banfield J.F."/>
        </authorList>
    </citation>
    <scope>NUCLEOTIDE SEQUENCE</scope>
    <source>
        <strain evidence="7">NC_groundwater_672_Ag_B-0.1um_62_36</strain>
    </source>
</reference>
<dbReference type="InterPro" id="IPR013785">
    <property type="entry name" value="Aldolase_TIM"/>
</dbReference>
<dbReference type="GO" id="GO:0051536">
    <property type="term" value="F:iron-sulfur cluster binding"/>
    <property type="evidence" value="ECO:0007669"/>
    <property type="project" value="UniProtKB-KW"/>
</dbReference>
<dbReference type="SFLD" id="SFLDS00029">
    <property type="entry name" value="Radical_SAM"/>
    <property type="match status" value="1"/>
</dbReference>
<dbReference type="SFLD" id="SFLDG01082">
    <property type="entry name" value="B12-binding_domain_containing"/>
    <property type="match status" value="1"/>
</dbReference>
<sequence>MTKVLFSTACQPYPTEAWNDSLTDLMAQRFTKGQDIFTMTGHMHCHGTHLISQNISTPSVFLEYPTWEGFEEEVRKGYDYVGITFFPTCMNIVLEMCQLVRRLSPQSQIVLGHYGALAFEAAFPEEFKKAHVDHVCIGEGVQFFRRLLGEPVDGPIQQSHFPRCGNNLPWLDPHPKGNVGFTVAGLGCPSGCDFCSTTQMHGNQRIRLSTPYQVYREIRRYWEEDPNNQQVIVYDEDFIKYKDEVLELCRYIAEDQEFGPRLNWFTTASIEGLVQYDFDDLARGGLGGVFIGLESKFAPDTGYQKRSGDPREVFGGLLQRGISIAAGWMCGFDFHDRVNVFDDLDYFISLEPTSHQLTKVTAFPG</sequence>
<evidence type="ECO:0000256" key="1">
    <source>
        <dbReference type="ARBA" id="ARBA00001966"/>
    </source>
</evidence>
<dbReference type="Gene3D" id="3.40.50.280">
    <property type="entry name" value="Cobalamin-binding domain"/>
    <property type="match status" value="1"/>
</dbReference>
<feature type="domain" description="Radical SAM core" evidence="6">
    <location>
        <begin position="171"/>
        <end position="365"/>
    </location>
</feature>
<dbReference type="AlphaFoldDB" id="A0A932CQY4"/>
<keyword evidence="5" id="KW-0411">Iron-sulfur</keyword>
<dbReference type="EMBL" id="JACPRF010000405">
    <property type="protein sequence ID" value="MBI2877833.1"/>
    <property type="molecule type" value="Genomic_DNA"/>
</dbReference>
<comment type="cofactor">
    <cofactor evidence="1">
        <name>[4Fe-4S] cluster</name>
        <dbReference type="ChEBI" id="CHEBI:49883"/>
    </cofactor>
</comment>
<keyword evidence="4" id="KW-0408">Iron</keyword>
<dbReference type="PANTHER" id="PTHR43409">
    <property type="entry name" value="ANAEROBIC MAGNESIUM-PROTOPORPHYRIN IX MONOMETHYL ESTER CYCLASE-RELATED"/>
    <property type="match status" value="1"/>
</dbReference>
<protein>
    <recommendedName>
        <fullName evidence="6">Radical SAM core domain-containing protein</fullName>
    </recommendedName>
</protein>
<dbReference type="Proteomes" id="UP000769766">
    <property type="component" value="Unassembled WGS sequence"/>
</dbReference>
<keyword evidence="3" id="KW-0479">Metal-binding</keyword>
<dbReference type="GO" id="GO:0046872">
    <property type="term" value="F:metal ion binding"/>
    <property type="evidence" value="ECO:0007669"/>
    <property type="project" value="UniProtKB-KW"/>
</dbReference>
<name>A0A932CQY4_UNCTE</name>
<evidence type="ECO:0000256" key="4">
    <source>
        <dbReference type="ARBA" id="ARBA00023004"/>
    </source>
</evidence>
<feature type="non-terminal residue" evidence="7">
    <location>
        <position position="365"/>
    </location>
</feature>
<evidence type="ECO:0000256" key="2">
    <source>
        <dbReference type="ARBA" id="ARBA00022691"/>
    </source>
</evidence>
<dbReference type="InterPro" id="IPR051198">
    <property type="entry name" value="BchE-like"/>
</dbReference>
<gene>
    <name evidence="7" type="ORF">HYY20_13240</name>
</gene>
<evidence type="ECO:0000256" key="5">
    <source>
        <dbReference type="ARBA" id="ARBA00023014"/>
    </source>
</evidence>
<evidence type="ECO:0000313" key="7">
    <source>
        <dbReference type="EMBL" id="MBI2877833.1"/>
    </source>
</evidence>
<dbReference type="InterPro" id="IPR007197">
    <property type="entry name" value="rSAM"/>
</dbReference>
<dbReference type="GO" id="GO:0003824">
    <property type="term" value="F:catalytic activity"/>
    <property type="evidence" value="ECO:0007669"/>
    <property type="project" value="InterPro"/>
</dbReference>
<comment type="caution">
    <text evidence="7">The sequence shown here is derived from an EMBL/GenBank/DDBJ whole genome shotgun (WGS) entry which is preliminary data.</text>
</comment>
<dbReference type="PROSITE" id="PS51918">
    <property type="entry name" value="RADICAL_SAM"/>
    <property type="match status" value="1"/>
</dbReference>